<reference evidence="1 2" key="1">
    <citation type="submission" date="2016-10" db="EMBL/GenBank/DDBJ databases">
        <authorList>
            <person name="Varghese N."/>
            <person name="Submissions S."/>
        </authorList>
    </citation>
    <scope>NUCLEOTIDE SEQUENCE [LARGE SCALE GENOMIC DNA]</scope>
    <source>
        <strain evidence="1 2">PL 12/M</strain>
    </source>
</reference>
<keyword evidence="2" id="KW-1185">Reference proteome</keyword>
<organism evidence="1 2">
    <name type="scientific">Methanolobus vulcani</name>
    <dbReference type="NCBI Taxonomy" id="38026"/>
    <lineage>
        <taxon>Archaea</taxon>
        <taxon>Methanobacteriati</taxon>
        <taxon>Methanobacteriota</taxon>
        <taxon>Stenosarchaea group</taxon>
        <taxon>Methanomicrobia</taxon>
        <taxon>Methanosarcinales</taxon>
        <taxon>Methanosarcinaceae</taxon>
        <taxon>Methanolobus</taxon>
    </lineage>
</organism>
<dbReference type="RefSeq" id="WP_091710447.1">
    <property type="nucleotide sequence ID" value="NZ_FNCA01000007.1"/>
</dbReference>
<dbReference type="Proteomes" id="UP000199259">
    <property type="component" value="Unassembled WGS sequence"/>
</dbReference>
<comment type="caution">
    <text evidence="1">The sequence shown here is derived from an EMBL/GenBank/DDBJ whole genome shotgun (WGS) entry which is preliminary data.</text>
</comment>
<sequence length="91" mass="10716">MVTFKPKDIETALSKKGFHAKPDSHHRLYVYYLEDGKIASRTFISHGKKEYGNILLNRMKNQLHLSKEQLHDLIKCPLTKEELEDIYESKE</sequence>
<dbReference type="OrthoDB" id="117764at2157"/>
<dbReference type="AlphaFoldDB" id="A0A7Z7AXU6"/>
<evidence type="ECO:0000313" key="1">
    <source>
        <dbReference type="EMBL" id="SDG09984.1"/>
    </source>
</evidence>
<gene>
    <name evidence="1" type="ORF">SAMN04488589_2149</name>
</gene>
<evidence type="ECO:0008006" key="3">
    <source>
        <dbReference type="Google" id="ProtNLM"/>
    </source>
</evidence>
<proteinExistence type="predicted"/>
<name>A0A7Z7AXU6_9EURY</name>
<protein>
    <recommendedName>
        <fullName evidence="3">HicA toxin of toxin-antitoxin</fullName>
    </recommendedName>
</protein>
<accession>A0A7Z7AXU6</accession>
<dbReference type="EMBL" id="FNCA01000007">
    <property type="protein sequence ID" value="SDG09984.1"/>
    <property type="molecule type" value="Genomic_DNA"/>
</dbReference>
<evidence type="ECO:0000313" key="2">
    <source>
        <dbReference type="Proteomes" id="UP000199259"/>
    </source>
</evidence>